<name>A0A4C1VH92_EUMVA</name>
<protein>
    <submittedName>
        <fullName evidence="1">Uncharacterized protein</fullName>
    </submittedName>
</protein>
<proteinExistence type="predicted"/>
<comment type="caution">
    <text evidence="1">The sequence shown here is derived from an EMBL/GenBank/DDBJ whole genome shotgun (WGS) entry which is preliminary data.</text>
</comment>
<dbReference type="EMBL" id="BGZK01000339">
    <property type="protein sequence ID" value="GBP37841.1"/>
    <property type="molecule type" value="Genomic_DNA"/>
</dbReference>
<reference evidence="1 2" key="1">
    <citation type="journal article" date="2019" name="Commun. Biol.">
        <title>The bagworm genome reveals a unique fibroin gene that provides high tensile strength.</title>
        <authorList>
            <person name="Kono N."/>
            <person name="Nakamura H."/>
            <person name="Ohtoshi R."/>
            <person name="Tomita M."/>
            <person name="Numata K."/>
            <person name="Arakawa K."/>
        </authorList>
    </citation>
    <scope>NUCLEOTIDE SEQUENCE [LARGE SCALE GENOMIC DNA]</scope>
</reference>
<gene>
    <name evidence="1" type="ORF">EVAR_21684_1</name>
</gene>
<evidence type="ECO:0000313" key="1">
    <source>
        <dbReference type="EMBL" id="GBP37841.1"/>
    </source>
</evidence>
<accession>A0A4C1VH92</accession>
<sequence length="76" mass="8793">MRVSRYAAAERDDFECVNARCARRRPTPPAAPRLRDNIILIRGADFYDRRAADFLIIKYTALSLGGRNVPRRKRSE</sequence>
<keyword evidence="2" id="KW-1185">Reference proteome</keyword>
<evidence type="ECO:0000313" key="2">
    <source>
        <dbReference type="Proteomes" id="UP000299102"/>
    </source>
</evidence>
<organism evidence="1 2">
    <name type="scientific">Eumeta variegata</name>
    <name type="common">Bagworm moth</name>
    <name type="synonym">Eumeta japonica</name>
    <dbReference type="NCBI Taxonomy" id="151549"/>
    <lineage>
        <taxon>Eukaryota</taxon>
        <taxon>Metazoa</taxon>
        <taxon>Ecdysozoa</taxon>
        <taxon>Arthropoda</taxon>
        <taxon>Hexapoda</taxon>
        <taxon>Insecta</taxon>
        <taxon>Pterygota</taxon>
        <taxon>Neoptera</taxon>
        <taxon>Endopterygota</taxon>
        <taxon>Lepidoptera</taxon>
        <taxon>Glossata</taxon>
        <taxon>Ditrysia</taxon>
        <taxon>Tineoidea</taxon>
        <taxon>Psychidae</taxon>
        <taxon>Oiketicinae</taxon>
        <taxon>Eumeta</taxon>
    </lineage>
</organism>
<dbReference type="Proteomes" id="UP000299102">
    <property type="component" value="Unassembled WGS sequence"/>
</dbReference>
<dbReference type="AlphaFoldDB" id="A0A4C1VH92"/>